<dbReference type="RefSeq" id="WP_346247370.1">
    <property type="nucleotide sequence ID" value="NZ_JBDIZK010000008.1"/>
</dbReference>
<evidence type="ECO:0000313" key="2">
    <source>
        <dbReference type="Proteomes" id="UP001427805"/>
    </source>
</evidence>
<evidence type="ECO:0000313" key="1">
    <source>
        <dbReference type="EMBL" id="MEN3748348.1"/>
    </source>
</evidence>
<proteinExistence type="predicted"/>
<protein>
    <submittedName>
        <fullName evidence="1">Uncharacterized protein</fullName>
    </submittedName>
</protein>
<gene>
    <name evidence="1" type="ORF">TPR58_14330</name>
</gene>
<keyword evidence="2" id="KW-1185">Reference proteome</keyword>
<organism evidence="1 2">
    <name type="scientific">Sphingomonas rustica</name>
    <dbReference type="NCBI Taxonomy" id="3103142"/>
    <lineage>
        <taxon>Bacteria</taxon>
        <taxon>Pseudomonadati</taxon>
        <taxon>Pseudomonadota</taxon>
        <taxon>Alphaproteobacteria</taxon>
        <taxon>Sphingomonadales</taxon>
        <taxon>Sphingomonadaceae</taxon>
        <taxon>Sphingomonas</taxon>
    </lineage>
</organism>
<dbReference type="EMBL" id="JBDIZK010000008">
    <property type="protein sequence ID" value="MEN3748348.1"/>
    <property type="molecule type" value="Genomic_DNA"/>
</dbReference>
<name>A0ABV0BBH2_9SPHN</name>
<reference evidence="1 2" key="1">
    <citation type="submission" date="2024-05" db="EMBL/GenBank/DDBJ databases">
        <title>Sphingomonas sp. HF-S3 16S ribosomal RNA gene Genome sequencing and assembly.</title>
        <authorList>
            <person name="Lee H."/>
        </authorList>
    </citation>
    <scope>NUCLEOTIDE SEQUENCE [LARGE SCALE GENOMIC DNA]</scope>
    <source>
        <strain evidence="1 2">HF-S3</strain>
    </source>
</reference>
<dbReference type="Proteomes" id="UP001427805">
    <property type="component" value="Unassembled WGS sequence"/>
</dbReference>
<sequence>MIEAVQQLVQPPRPGGRMFVYKEQERPGGGPLRTIAFTDVDIRPRTYEELAAAKLHACITIPLEMYNGRIVDTDVEGVDTSKYAHVTSTLVNPFTSKAIGLVRGGWLPSVLAATRETAVILPDRNIITEIAGRFDGGKKVGREPDFLDLFEDDPVRINPLLFAMEGNNRALPEPDAARAQLEEAVEKLRKALPTATLMVGPESIDGLLGLIEDVRPGMARKQAFLRRVAPILAEPVARRDVDRRWAEILGAAQDFGVVQASLVVLAVLSTLVNPGRCAAKSLFKFHAAYSDADAYNALSDLQALDLLLYSLAYFPDMHTQVCTADRNLALFWVGAGASDIARTGDGIRFTMTPHEAVLPEGYAERWAAEVVAAT</sequence>
<comment type="caution">
    <text evidence="1">The sequence shown here is derived from an EMBL/GenBank/DDBJ whole genome shotgun (WGS) entry which is preliminary data.</text>
</comment>
<accession>A0ABV0BBH2</accession>